<gene>
    <name evidence="9" type="ORF">LTR16_002491</name>
</gene>
<dbReference type="InterPro" id="IPR016160">
    <property type="entry name" value="Ald_DH_CS_CYS"/>
</dbReference>
<evidence type="ECO:0000313" key="9">
    <source>
        <dbReference type="EMBL" id="KAK5290587.1"/>
    </source>
</evidence>
<dbReference type="InterPro" id="IPR044086">
    <property type="entry name" value="LUC3-like"/>
</dbReference>
<name>A0ABR0M9C6_9PEZI</name>
<dbReference type="PROSITE" id="PS00070">
    <property type="entry name" value="ALDEHYDE_DEHYDR_CYS"/>
    <property type="match status" value="1"/>
</dbReference>
<evidence type="ECO:0000256" key="4">
    <source>
        <dbReference type="ARBA" id="ARBA00049194"/>
    </source>
</evidence>
<organism evidence="9 10">
    <name type="scientific">Cryomyces antarcticus</name>
    <dbReference type="NCBI Taxonomy" id="329879"/>
    <lineage>
        <taxon>Eukaryota</taxon>
        <taxon>Fungi</taxon>
        <taxon>Dikarya</taxon>
        <taxon>Ascomycota</taxon>
        <taxon>Pezizomycotina</taxon>
        <taxon>Dothideomycetes</taxon>
        <taxon>Dothideomycetes incertae sedis</taxon>
        <taxon>Cryomyces</taxon>
    </lineage>
</organism>
<proteinExistence type="inferred from homology"/>
<feature type="active site" evidence="5">
    <location>
        <position position="254"/>
    </location>
</feature>
<dbReference type="EMBL" id="JAVRRA010000197">
    <property type="protein sequence ID" value="KAK5290587.1"/>
    <property type="molecule type" value="Genomic_DNA"/>
</dbReference>
<reference evidence="9 10" key="1">
    <citation type="submission" date="2023-08" db="EMBL/GenBank/DDBJ databases">
        <title>Black Yeasts Isolated from many extreme environments.</title>
        <authorList>
            <person name="Coleine C."/>
            <person name="Stajich J.E."/>
            <person name="Selbmann L."/>
        </authorList>
    </citation>
    <scope>NUCLEOTIDE SEQUENCE [LARGE SCALE GENOMIC DNA]</scope>
    <source>
        <strain evidence="9 10">CCFEE 536</strain>
    </source>
</reference>
<dbReference type="InterPro" id="IPR029510">
    <property type="entry name" value="Ald_DH_CS_GLU"/>
</dbReference>
<dbReference type="Pfam" id="PF00171">
    <property type="entry name" value="Aldedh"/>
    <property type="match status" value="2"/>
</dbReference>
<keyword evidence="10" id="KW-1185">Reference proteome</keyword>
<dbReference type="PROSITE" id="PS00687">
    <property type="entry name" value="ALDEHYDE_DEHYDR_GLU"/>
    <property type="match status" value="1"/>
</dbReference>
<dbReference type="EC" id="1.2.1.3" evidence="3"/>
<dbReference type="InterPro" id="IPR016163">
    <property type="entry name" value="Ald_DH_C"/>
</dbReference>
<dbReference type="PANTHER" id="PTHR11699">
    <property type="entry name" value="ALDEHYDE DEHYDROGENASE-RELATED"/>
    <property type="match status" value="1"/>
</dbReference>
<evidence type="ECO:0000256" key="3">
    <source>
        <dbReference type="ARBA" id="ARBA00024226"/>
    </source>
</evidence>
<keyword evidence="2 6" id="KW-0560">Oxidoreductase</keyword>
<dbReference type="SUPFAM" id="SSF53720">
    <property type="entry name" value="ALDH-like"/>
    <property type="match status" value="1"/>
</dbReference>
<dbReference type="Proteomes" id="UP001357485">
    <property type="component" value="Unassembled WGS sequence"/>
</dbReference>
<evidence type="ECO:0000256" key="6">
    <source>
        <dbReference type="RuleBase" id="RU003345"/>
    </source>
</evidence>
<dbReference type="Gene3D" id="3.40.605.10">
    <property type="entry name" value="Aldehyde Dehydrogenase, Chain A, domain 1"/>
    <property type="match status" value="1"/>
</dbReference>
<feature type="domain" description="Aldehyde dehydrogenase" evidence="8">
    <location>
        <begin position="30"/>
        <end position="405"/>
    </location>
</feature>
<dbReference type="InterPro" id="IPR015590">
    <property type="entry name" value="Aldehyde_DH_dom"/>
</dbReference>
<accession>A0ABR0M9C6</accession>
<feature type="region of interest" description="Disordered" evidence="7">
    <location>
        <begin position="28"/>
        <end position="49"/>
    </location>
</feature>
<evidence type="ECO:0000256" key="5">
    <source>
        <dbReference type="PROSITE-ProRule" id="PRU10007"/>
    </source>
</evidence>
<comment type="similarity">
    <text evidence="1 6">Belongs to the aldehyde dehydrogenase family.</text>
</comment>
<sequence>MPSATNGNAAKLQFDTFSNVINGKLTHTEQTRHGINPATKKPNPEVPQVTKRDLDDAVRAAKSAFAKWSRTTIEERGKALSAFADALEDQTEEFAVLLTKEQGKPLRVAREEVFHGHHWMREIAKQSIPDEVLDDNEERQVVVRYTPLGVAAAIVPWNFPIHLACGKIAPAVMTGNTIIVKPSPFTPYCGLKLVELAQRFFPPGVIQALSGDDNLGPWITSHPGIEKISFTGSTATGKRVMESASKTLKRVTLELGGKDPAIICKDVDVKTVAPKVRHISRQLKSSLKILQIASLAYANSGQICIALKRIYIHESIYAEFRDEMIEYTKSLVAGDGLEKDTTLGPIQNKPQYERVQGFFADIEKEGYNVVVGGKNDTSSPGYFITPTIIDNPKEDSRIVVEEPFGMLPALSNRAHVWQTNFHVTGPILPIMPWTDLDDVIARANNTRMGLGASVWSSDLVAARKIGERLEAGNVWINTHMAIDPRYPFGGHKESGIGSEWSLSGLKSFCNVQTLFVQK</sequence>
<dbReference type="Gene3D" id="3.40.309.10">
    <property type="entry name" value="Aldehyde Dehydrogenase, Chain A, domain 2"/>
    <property type="match status" value="1"/>
</dbReference>
<feature type="domain" description="Aldehyde dehydrogenase" evidence="8">
    <location>
        <begin position="423"/>
        <end position="513"/>
    </location>
</feature>
<protein>
    <recommendedName>
        <fullName evidence="3">aldehyde dehydrogenase (NAD(+))</fullName>
        <ecNumber evidence="3">1.2.1.3</ecNumber>
    </recommendedName>
</protein>
<evidence type="ECO:0000256" key="2">
    <source>
        <dbReference type="ARBA" id="ARBA00023002"/>
    </source>
</evidence>
<dbReference type="CDD" id="cd07106">
    <property type="entry name" value="ALDH_AldA-AAD23400"/>
    <property type="match status" value="1"/>
</dbReference>
<evidence type="ECO:0000259" key="8">
    <source>
        <dbReference type="Pfam" id="PF00171"/>
    </source>
</evidence>
<dbReference type="InterPro" id="IPR016162">
    <property type="entry name" value="Ald_DH_N"/>
</dbReference>
<evidence type="ECO:0000256" key="7">
    <source>
        <dbReference type="SAM" id="MobiDB-lite"/>
    </source>
</evidence>
<evidence type="ECO:0000313" key="10">
    <source>
        <dbReference type="Proteomes" id="UP001357485"/>
    </source>
</evidence>
<comment type="catalytic activity">
    <reaction evidence="4">
        <text>an aldehyde + NAD(+) + H2O = a carboxylate + NADH + 2 H(+)</text>
        <dbReference type="Rhea" id="RHEA:16185"/>
        <dbReference type="ChEBI" id="CHEBI:15377"/>
        <dbReference type="ChEBI" id="CHEBI:15378"/>
        <dbReference type="ChEBI" id="CHEBI:17478"/>
        <dbReference type="ChEBI" id="CHEBI:29067"/>
        <dbReference type="ChEBI" id="CHEBI:57540"/>
        <dbReference type="ChEBI" id="CHEBI:57945"/>
        <dbReference type="EC" id="1.2.1.3"/>
    </reaction>
</comment>
<evidence type="ECO:0000256" key="1">
    <source>
        <dbReference type="ARBA" id="ARBA00009986"/>
    </source>
</evidence>
<comment type="caution">
    <text evidence="9">The sequence shown here is derived from an EMBL/GenBank/DDBJ whole genome shotgun (WGS) entry which is preliminary data.</text>
</comment>
<dbReference type="InterPro" id="IPR016161">
    <property type="entry name" value="Ald_DH/histidinol_DH"/>
</dbReference>